<organism evidence="2 3">
    <name type="scientific">Pelusios castaneus</name>
    <name type="common">West African mud turtle</name>
    <dbReference type="NCBI Taxonomy" id="367368"/>
    <lineage>
        <taxon>Eukaryota</taxon>
        <taxon>Metazoa</taxon>
        <taxon>Chordata</taxon>
        <taxon>Craniata</taxon>
        <taxon>Vertebrata</taxon>
        <taxon>Euteleostomi</taxon>
        <taxon>Archelosauria</taxon>
        <taxon>Testudinata</taxon>
        <taxon>Testudines</taxon>
        <taxon>Pleurodira</taxon>
        <taxon>Pelomedusidae</taxon>
        <taxon>Pelusios</taxon>
    </lineage>
</organism>
<dbReference type="Pfam" id="PF13649">
    <property type="entry name" value="Methyltransf_25"/>
    <property type="match status" value="1"/>
</dbReference>
<dbReference type="Gene3D" id="3.40.50.150">
    <property type="entry name" value="Vaccinia Virus protein VP39"/>
    <property type="match status" value="1"/>
</dbReference>
<evidence type="ECO:0000259" key="1">
    <source>
        <dbReference type="Pfam" id="PF13649"/>
    </source>
</evidence>
<sequence length="238" mass="25983">AMACPQRSLAQVQERVSAVHHSSSLSQQICLYDDWAPEYEQDVRVLEYRAPQLAAACLAAAFSALPHEAVVLDVACGTGLVCQELQKWGFCRMHGMDGSMGMLERARRKGLYQELKQCILGQEPLPAPTGHYDAVIIVGALSVGQVPSSVIPELLRVTKPGGMVCLTTRYNMINLPYVAELRAVLDGLEQRGLWEKITVQEADEWERATSALASYSHRSSSAAGLSQCARRGHEAVST</sequence>
<reference evidence="2" key="1">
    <citation type="submission" date="2025-08" db="UniProtKB">
        <authorList>
            <consortium name="Ensembl"/>
        </authorList>
    </citation>
    <scope>IDENTIFICATION</scope>
</reference>
<dbReference type="PANTHER" id="PTHR43591">
    <property type="entry name" value="METHYLTRANSFERASE"/>
    <property type="match status" value="1"/>
</dbReference>
<dbReference type="InterPro" id="IPR029063">
    <property type="entry name" value="SAM-dependent_MTases_sf"/>
</dbReference>
<dbReference type="AlphaFoldDB" id="A0A8C8VKX6"/>
<dbReference type="Proteomes" id="UP000694393">
    <property type="component" value="Unplaced"/>
</dbReference>
<evidence type="ECO:0000313" key="2">
    <source>
        <dbReference type="Ensembl" id="ENSPCEP00000015224.1"/>
    </source>
</evidence>
<evidence type="ECO:0000313" key="3">
    <source>
        <dbReference type="Proteomes" id="UP000694393"/>
    </source>
</evidence>
<dbReference type="Ensembl" id="ENSPCET00000015765.1">
    <property type="protein sequence ID" value="ENSPCEP00000015224.1"/>
    <property type="gene ID" value="ENSPCEG00000012018.1"/>
</dbReference>
<accession>A0A8C8VKX6</accession>
<keyword evidence="3" id="KW-1185">Reference proteome</keyword>
<name>A0A8C8VKX6_9SAUR</name>
<feature type="domain" description="Methyltransferase" evidence="1">
    <location>
        <begin position="71"/>
        <end position="162"/>
    </location>
</feature>
<dbReference type="SUPFAM" id="SSF53335">
    <property type="entry name" value="S-adenosyl-L-methionine-dependent methyltransferases"/>
    <property type="match status" value="1"/>
</dbReference>
<dbReference type="InterPro" id="IPR041698">
    <property type="entry name" value="Methyltransf_25"/>
</dbReference>
<reference evidence="2" key="2">
    <citation type="submission" date="2025-09" db="UniProtKB">
        <authorList>
            <consortium name="Ensembl"/>
        </authorList>
    </citation>
    <scope>IDENTIFICATION</scope>
</reference>
<protein>
    <submittedName>
        <fullName evidence="2">Methyltransferase like 27</fullName>
    </submittedName>
</protein>
<proteinExistence type="predicted"/>
<dbReference type="CDD" id="cd02440">
    <property type="entry name" value="AdoMet_MTases"/>
    <property type="match status" value="1"/>
</dbReference>
<dbReference type="PANTHER" id="PTHR43591:SF101">
    <property type="entry name" value="METHYLTRANSFERASE-LIKE PROTEIN 27"/>
    <property type="match status" value="1"/>
</dbReference>